<sequence>MVLVCENPHIAFPSVAMSSSFAPRPDAPSASPSFRVPGHGRAWACFVLIGAALLAAALWAAGGIGREQAYAEVAAAARNAAALKVALLTAELDKQRSLPFVLAQDSEVRAALATGDPARYGALNLKFEALSRDTGAAVIYLLDPRGVSMAASNWNQPTSFVGSDYAFRPYFQGAAHAGQAEYFALGNVSNHPGLYLSRQLEQDGRTLGVVVVKVEFDGVEAGWRRFPDPVFVTDEHGVVLLSSRDDWRFQVYGTLSAAQRDALRTSLQFGDAPLASLPVQAASDRPGQVVASLPGQAVQEFVHVQEPVPGTPWQFHLLGATREAMARAAASARVAAALLVLCALFVAGIWLHRRHRAHDLVLAQAAARQELESRVAARTGELRAANDQLRAEMEDRRRAEAELHKLQEELVQANKLAFLGQITAGVAHEINQPVAAIRSYADNSAAYLDRGNVERARGNMASIAALTQRIGVITDELRTFSRKSSGASSGPVPVAAVVDGALTLVGAQMRRHGIALERAGIGDGLAVRAERVRLEQVLVNLLQNAIEALEQTPGPRIWIRAVRDADQVAIEVGDNGPGLPDSVMAALYTPFVTTKPRGLGLGLVISRDIVADFGGTLSVQTGPGRGACFTIRLPEAVS</sequence>
<dbReference type="PANTHER" id="PTHR43065">
    <property type="entry name" value="SENSOR HISTIDINE KINASE"/>
    <property type="match status" value="1"/>
</dbReference>
<comment type="subcellular location">
    <subcellularLocation>
        <location evidence="2">Cell membrane</location>
        <topology evidence="2">Multi-pass membrane protein</topology>
    </subcellularLocation>
</comment>
<evidence type="ECO:0000256" key="14">
    <source>
        <dbReference type="SAM" id="Coils"/>
    </source>
</evidence>
<keyword evidence="11 15" id="KW-1133">Transmembrane helix</keyword>
<evidence type="ECO:0000256" key="6">
    <source>
        <dbReference type="ARBA" id="ARBA00022679"/>
    </source>
</evidence>
<feature type="transmembrane region" description="Helical" evidence="15">
    <location>
        <begin position="332"/>
        <end position="351"/>
    </location>
</feature>
<dbReference type="Gene3D" id="6.10.250.3020">
    <property type="match status" value="1"/>
</dbReference>
<dbReference type="EC" id="2.7.13.3" evidence="3"/>
<dbReference type="PANTHER" id="PTHR43065:SF46">
    <property type="entry name" value="C4-DICARBOXYLATE TRANSPORT SENSOR PROTEIN DCTB"/>
    <property type="match status" value="1"/>
</dbReference>
<accession>A0ABN1CCE6</accession>
<keyword evidence="14" id="KW-0175">Coiled coil</keyword>
<dbReference type="InterPro" id="IPR029151">
    <property type="entry name" value="Sensor-like_sf"/>
</dbReference>
<dbReference type="Pfam" id="PF02518">
    <property type="entry name" value="HATPase_c"/>
    <property type="match status" value="1"/>
</dbReference>
<dbReference type="Gene3D" id="1.10.287.130">
    <property type="match status" value="1"/>
</dbReference>
<dbReference type="SUPFAM" id="SSF55874">
    <property type="entry name" value="ATPase domain of HSP90 chaperone/DNA topoisomerase II/histidine kinase"/>
    <property type="match status" value="1"/>
</dbReference>
<keyword evidence="9" id="KW-0418">Kinase</keyword>
<comment type="catalytic activity">
    <reaction evidence="1">
        <text>ATP + protein L-histidine = ADP + protein N-phospho-L-histidine.</text>
        <dbReference type="EC" id="2.7.13.3"/>
    </reaction>
</comment>
<evidence type="ECO:0000256" key="10">
    <source>
        <dbReference type="ARBA" id="ARBA00022840"/>
    </source>
</evidence>
<evidence type="ECO:0000256" key="3">
    <source>
        <dbReference type="ARBA" id="ARBA00012438"/>
    </source>
</evidence>
<dbReference type="SMART" id="SM00388">
    <property type="entry name" value="HisKA"/>
    <property type="match status" value="1"/>
</dbReference>
<dbReference type="InterPro" id="IPR003594">
    <property type="entry name" value="HATPase_dom"/>
</dbReference>
<dbReference type="SMART" id="SM00387">
    <property type="entry name" value="HATPase_c"/>
    <property type="match status" value="1"/>
</dbReference>
<dbReference type="PRINTS" id="PR00344">
    <property type="entry name" value="BCTRLSENSOR"/>
</dbReference>
<dbReference type="InterPro" id="IPR017055">
    <property type="entry name" value="Sig_transdc_His_kinase_DctB"/>
</dbReference>
<dbReference type="InterPro" id="IPR036097">
    <property type="entry name" value="HisK_dim/P_sf"/>
</dbReference>
<evidence type="ECO:0000256" key="9">
    <source>
        <dbReference type="ARBA" id="ARBA00022777"/>
    </source>
</evidence>
<gene>
    <name evidence="17" type="ORF">GCM10009097_37110</name>
</gene>
<dbReference type="GO" id="GO:0005524">
    <property type="term" value="F:ATP binding"/>
    <property type="evidence" value="ECO:0007669"/>
    <property type="project" value="UniProtKB-KW"/>
</dbReference>
<evidence type="ECO:0000256" key="12">
    <source>
        <dbReference type="ARBA" id="ARBA00023012"/>
    </source>
</evidence>
<dbReference type="Proteomes" id="UP001501706">
    <property type="component" value="Unassembled WGS sequence"/>
</dbReference>
<keyword evidence="6" id="KW-0808">Transferase</keyword>
<dbReference type="Gene3D" id="3.30.450.20">
    <property type="entry name" value="PAS domain"/>
    <property type="match status" value="2"/>
</dbReference>
<keyword evidence="13 15" id="KW-0472">Membrane</keyword>
<keyword evidence="7 15" id="KW-0812">Transmembrane</keyword>
<dbReference type="Pfam" id="PF00512">
    <property type="entry name" value="HisKA"/>
    <property type="match status" value="1"/>
</dbReference>
<dbReference type="Pfam" id="PF02743">
    <property type="entry name" value="dCache_1"/>
    <property type="match status" value="1"/>
</dbReference>
<evidence type="ECO:0000313" key="17">
    <source>
        <dbReference type="EMBL" id="GAA0516228.1"/>
    </source>
</evidence>
<name>A0ABN1CCE6_9BURK</name>
<keyword evidence="12" id="KW-0902">Two-component regulatory system</keyword>
<keyword evidence="5" id="KW-0597">Phosphoprotein</keyword>
<evidence type="ECO:0000256" key="13">
    <source>
        <dbReference type="ARBA" id="ARBA00023136"/>
    </source>
</evidence>
<feature type="domain" description="Histidine kinase" evidence="16">
    <location>
        <begin position="425"/>
        <end position="637"/>
    </location>
</feature>
<keyword evidence="10 17" id="KW-0067">ATP-binding</keyword>
<dbReference type="InterPro" id="IPR033479">
    <property type="entry name" value="dCache_1"/>
</dbReference>
<evidence type="ECO:0000256" key="1">
    <source>
        <dbReference type="ARBA" id="ARBA00000085"/>
    </source>
</evidence>
<evidence type="ECO:0000256" key="7">
    <source>
        <dbReference type="ARBA" id="ARBA00022692"/>
    </source>
</evidence>
<dbReference type="SUPFAM" id="SSF103190">
    <property type="entry name" value="Sensory domain-like"/>
    <property type="match status" value="1"/>
</dbReference>
<dbReference type="PROSITE" id="PS50109">
    <property type="entry name" value="HIS_KIN"/>
    <property type="match status" value="1"/>
</dbReference>
<keyword evidence="4" id="KW-1003">Cell membrane</keyword>
<reference evidence="17 18" key="1">
    <citation type="journal article" date="2019" name="Int. J. Syst. Evol. Microbiol.">
        <title>The Global Catalogue of Microorganisms (GCM) 10K type strain sequencing project: providing services to taxonomists for standard genome sequencing and annotation.</title>
        <authorList>
            <consortium name="The Broad Institute Genomics Platform"/>
            <consortium name="The Broad Institute Genome Sequencing Center for Infectious Disease"/>
            <person name="Wu L."/>
            <person name="Ma J."/>
        </authorList>
    </citation>
    <scope>NUCLEOTIDE SEQUENCE [LARGE SCALE GENOMIC DNA]</scope>
    <source>
        <strain evidence="17 18">JCM 14330</strain>
    </source>
</reference>
<evidence type="ECO:0000256" key="2">
    <source>
        <dbReference type="ARBA" id="ARBA00004651"/>
    </source>
</evidence>
<dbReference type="InterPro" id="IPR036890">
    <property type="entry name" value="HATPase_C_sf"/>
</dbReference>
<evidence type="ECO:0000256" key="11">
    <source>
        <dbReference type="ARBA" id="ARBA00022989"/>
    </source>
</evidence>
<organism evidence="17 18">
    <name type="scientific">Pigmentiphaga daeguensis</name>
    <dbReference type="NCBI Taxonomy" id="414049"/>
    <lineage>
        <taxon>Bacteria</taxon>
        <taxon>Pseudomonadati</taxon>
        <taxon>Pseudomonadota</taxon>
        <taxon>Betaproteobacteria</taxon>
        <taxon>Burkholderiales</taxon>
        <taxon>Alcaligenaceae</taxon>
        <taxon>Pigmentiphaga</taxon>
    </lineage>
</organism>
<dbReference type="InterPro" id="IPR003661">
    <property type="entry name" value="HisK_dim/P_dom"/>
</dbReference>
<protein>
    <recommendedName>
        <fullName evidence="3">histidine kinase</fullName>
        <ecNumber evidence="3">2.7.13.3</ecNumber>
    </recommendedName>
</protein>
<feature type="transmembrane region" description="Helical" evidence="15">
    <location>
        <begin position="41"/>
        <end position="61"/>
    </location>
</feature>
<dbReference type="EMBL" id="BAAAEN010000015">
    <property type="protein sequence ID" value="GAA0516228.1"/>
    <property type="molecule type" value="Genomic_DNA"/>
</dbReference>
<dbReference type="Gene3D" id="3.30.565.10">
    <property type="entry name" value="Histidine kinase-like ATPase, C-terminal domain"/>
    <property type="match status" value="1"/>
</dbReference>
<proteinExistence type="predicted"/>
<evidence type="ECO:0000256" key="8">
    <source>
        <dbReference type="ARBA" id="ARBA00022741"/>
    </source>
</evidence>
<dbReference type="PIRSF" id="PIRSF036431">
    <property type="entry name" value="STHK_DctB"/>
    <property type="match status" value="1"/>
</dbReference>
<dbReference type="InterPro" id="IPR004358">
    <property type="entry name" value="Sig_transdc_His_kin-like_C"/>
</dbReference>
<keyword evidence="18" id="KW-1185">Reference proteome</keyword>
<evidence type="ECO:0000256" key="4">
    <source>
        <dbReference type="ARBA" id="ARBA00022475"/>
    </source>
</evidence>
<evidence type="ECO:0000313" key="18">
    <source>
        <dbReference type="Proteomes" id="UP001501706"/>
    </source>
</evidence>
<feature type="coiled-coil region" evidence="14">
    <location>
        <begin position="368"/>
        <end position="416"/>
    </location>
</feature>
<dbReference type="CDD" id="cd00082">
    <property type="entry name" value="HisKA"/>
    <property type="match status" value="1"/>
</dbReference>
<dbReference type="SUPFAM" id="SSF47384">
    <property type="entry name" value="Homodimeric domain of signal transducing histidine kinase"/>
    <property type="match status" value="1"/>
</dbReference>
<keyword evidence="8" id="KW-0547">Nucleotide-binding</keyword>
<dbReference type="InterPro" id="IPR005467">
    <property type="entry name" value="His_kinase_dom"/>
</dbReference>
<evidence type="ECO:0000259" key="16">
    <source>
        <dbReference type="PROSITE" id="PS50109"/>
    </source>
</evidence>
<evidence type="ECO:0000256" key="5">
    <source>
        <dbReference type="ARBA" id="ARBA00022553"/>
    </source>
</evidence>
<comment type="caution">
    <text evidence="17">The sequence shown here is derived from an EMBL/GenBank/DDBJ whole genome shotgun (WGS) entry which is preliminary data.</text>
</comment>
<evidence type="ECO:0000256" key="15">
    <source>
        <dbReference type="SAM" id="Phobius"/>
    </source>
</evidence>